<sequence>MAQEYKFVFTADEAASEGVTEPERLLTLITKVLSLALAPISKYKVGAVGLASSGRVYVGVNISFPGLPLHHSIHATQFLVTNLALNSEKGLRELGRPHGVLITVPLG</sequence>
<dbReference type="PROSITE" id="PS51747">
    <property type="entry name" value="CYT_DCMP_DEAMINASES_2"/>
    <property type="match status" value="1"/>
</dbReference>
<dbReference type="Proteomes" id="UP000694240">
    <property type="component" value="Chromosome 12"/>
</dbReference>
<accession>A0A8T1YBH2</accession>
<dbReference type="InterPro" id="IPR002125">
    <property type="entry name" value="CMP_dCMP_dom"/>
</dbReference>
<feature type="domain" description="CMP/dCMP-type deaminase" evidence="2">
    <location>
        <begin position="20"/>
        <end position="107"/>
    </location>
</feature>
<evidence type="ECO:0000256" key="1">
    <source>
        <dbReference type="ARBA" id="ARBA00006576"/>
    </source>
</evidence>
<name>A0A8T1YBH2_9BRAS</name>
<evidence type="ECO:0000313" key="3">
    <source>
        <dbReference type="EMBL" id="KAG7543578.1"/>
    </source>
</evidence>
<dbReference type="PANTHER" id="PTHR11644:SF2">
    <property type="entry name" value="CYTIDINE DEAMINASE"/>
    <property type="match status" value="1"/>
</dbReference>
<dbReference type="GO" id="GO:0005829">
    <property type="term" value="C:cytosol"/>
    <property type="evidence" value="ECO:0007669"/>
    <property type="project" value="TreeGrafter"/>
</dbReference>
<protein>
    <submittedName>
        <fullName evidence="3">Cytidine deaminase-like</fullName>
    </submittedName>
</protein>
<comment type="caution">
    <text evidence="3">The sequence shown here is derived from an EMBL/GenBank/DDBJ whole genome shotgun (WGS) entry which is preliminary data.</text>
</comment>
<evidence type="ECO:0000313" key="4">
    <source>
        <dbReference type="Proteomes" id="UP000694240"/>
    </source>
</evidence>
<gene>
    <name evidence="3" type="ORF">ISN45_Aa07g034820</name>
</gene>
<dbReference type="AlphaFoldDB" id="A0A8T1YBH2"/>
<evidence type="ECO:0000259" key="2">
    <source>
        <dbReference type="PROSITE" id="PS51747"/>
    </source>
</evidence>
<proteinExistence type="inferred from homology"/>
<dbReference type="InterPro" id="IPR050202">
    <property type="entry name" value="Cyt/Deoxycyt_deaminase"/>
</dbReference>
<dbReference type="GO" id="GO:0008270">
    <property type="term" value="F:zinc ion binding"/>
    <property type="evidence" value="ECO:0007669"/>
    <property type="project" value="TreeGrafter"/>
</dbReference>
<dbReference type="GO" id="GO:0006139">
    <property type="term" value="P:nucleobase-containing compound metabolic process"/>
    <property type="evidence" value="ECO:0007669"/>
    <property type="project" value="UniProtKB-ARBA"/>
</dbReference>
<dbReference type="GO" id="GO:0004126">
    <property type="term" value="F:cytidine deaminase activity"/>
    <property type="evidence" value="ECO:0007669"/>
    <property type="project" value="TreeGrafter"/>
</dbReference>
<dbReference type="CDD" id="cd01283">
    <property type="entry name" value="cytidine_deaminase"/>
    <property type="match status" value="1"/>
</dbReference>
<dbReference type="EMBL" id="JAEFBK010000012">
    <property type="protein sequence ID" value="KAG7543578.1"/>
    <property type="molecule type" value="Genomic_DNA"/>
</dbReference>
<organism evidence="3 4">
    <name type="scientific">Arabidopsis thaliana x Arabidopsis arenosa</name>
    <dbReference type="NCBI Taxonomy" id="1240361"/>
    <lineage>
        <taxon>Eukaryota</taxon>
        <taxon>Viridiplantae</taxon>
        <taxon>Streptophyta</taxon>
        <taxon>Embryophyta</taxon>
        <taxon>Tracheophyta</taxon>
        <taxon>Spermatophyta</taxon>
        <taxon>Magnoliopsida</taxon>
        <taxon>eudicotyledons</taxon>
        <taxon>Gunneridae</taxon>
        <taxon>Pentapetalae</taxon>
        <taxon>rosids</taxon>
        <taxon>malvids</taxon>
        <taxon>Brassicales</taxon>
        <taxon>Brassicaceae</taxon>
        <taxon>Camelineae</taxon>
        <taxon>Arabidopsis</taxon>
    </lineage>
</organism>
<dbReference type="PANTHER" id="PTHR11644">
    <property type="entry name" value="CYTIDINE DEAMINASE"/>
    <property type="match status" value="1"/>
</dbReference>
<reference evidence="3 4" key="1">
    <citation type="submission" date="2020-12" db="EMBL/GenBank/DDBJ databases">
        <title>Concerted genomic and epigenomic changes stabilize Arabidopsis allopolyploids.</title>
        <authorList>
            <person name="Chen Z."/>
        </authorList>
    </citation>
    <scope>NUCLEOTIDE SEQUENCE [LARGE SCALE GENOMIC DNA]</scope>
    <source>
        <strain evidence="3">Allo738</strain>
        <tissue evidence="3">Leaf</tissue>
    </source>
</reference>
<keyword evidence="4" id="KW-1185">Reference proteome</keyword>
<comment type="similarity">
    <text evidence="1">Belongs to the cytidine and deoxycytidylate deaminase family.</text>
</comment>